<reference evidence="1 2" key="1">
    <citation type="submission" date="2020-07" db="EMBL/GenBank/DDBJ databases">
        <title>Comparative genomics of pyrophilous fungi reveals a link between fire events and developmental genes.</title>
        <authorList>
            <consortium name="DOE Joint Genome Institute"/>
            <person name="Steindorff A.S."/>
            <person name="Carver A."/>
            <person name="Calhoun S."/>
            <person name="Stillman K."/>
            <person name="Liu H."/>
            <person name="Lipzen A."/>
            <person name="Pangilinan J."/>
            <person name="Labutti K."/>
            <person name="Bruns T.D."/>
            <person name="Grigoriev I.V."/>
        </authorList>
    </citation>
    <scope>NUCLEOTIDE SEQUENCE [LARGE SCALE GENOMIC DNA]</scope>
    <source>
        <strain evidence="1 2">CBS 144469</strain>
    </source>
</reference>
<dbReference type="AlphaFoldDB" id="A0A8H6M6Z4"/>
<dbReference type="Proteomes" id="UP000521943">
    <property type="component" value="Unassembled WGS sequence"/>
</dbReference>
<dbReference type="EMBL" id="JACGCI010000020">
    <property type="protein sequence ID" value="KAF6758118.1"/>
    <property type="molecule type" value="Genomic_DNA"/>
</dbReference>
<protein>
    <submittedName>
        <fullName evidence="1">Uncharacterized protein</fullName>
    </submittedName>
</protein>
<comment type="caution">
    <text evidence="1">The sequence shown here is derived from an EMBL/GenBank/DDBJ whole genome shotgun (WGS) entry which is preliminary data.</text>
</comment>
<gene>
    <name evidence="1" type="ORF">DFP72DRAFT_1065370</name>
</gene>
<name>A0A8H6M6Z4_9AGAR</name>
<evidence type="ECO:0000313" key="2">
    <source>
        <dbReference type="Proteomes" id="UP000521943"/>
    </source>
</evidence>
<accession>A0A8H6M6Z4</accession>
<keyword evidence="2" id="KW-1185">Reference proteome</keyword>
<sequence length="130" mass="14865">MSVNKYALKDITSIPRLREVLDLQKRIDEAMESVESDAMSNEDWRQYNRLTDAAGTVSLLYERVKDYPDPGNPNFEARNEKRMKEILGRKASYLKDLSAAIEETPEADEEFMSGILARLAKYKKDPSTAT</sequence>
<organism evidence="1 2">
    <name type="scientific">Ephemerocybe angulata</name>
    <dbReference type="NCBI Taxonomy" id="980116"/>
    <lineage>
        <taxon>Eukaryota</taxon>
        <taxon>Fungi</taxon>
        <taxon>Dikarya</taxon>
        <taxon>Basidiomycota</taxon>
        <taxon>Agaricomycotina</taxon>
        <taxon>Agaricomycetes</taxon>
        <taxon>Agaricomycetidae</taxon>
        <taxon>Agaricales</taxon>
        <taxon>Agaricineae</taxon>
        <taxon>Psathyrellaceae</taxon>
        <taxon>Ephemerocybe</taxon>
    </lineage>
</organism>
<proteinExistence type="predicted"/>
<evidence type="ECO:0000313" key="1">
    <source>
        <dbReference type="EMBL" id="KAF6758118.1"/>
    </source>
</evidence>